<dbReference type="Gene3D" id="1.25.40.20">
    <property type="entry name" value="Ankyrin repeat-containing domain"/>
    <property type="match status" value="1"/>
</dbReference>
<dbReference type="PANTHER" id="PTHR24159">
    <property type="match status" value="1"/>
</dbReference>
<sequence>MSNQLNYTQQKFDVLAELQDLFYNITQENAEEVSSFLENKVFIEDSDPFGIEIGYSVLRLASSIVYIKPHLYDILVQILSKFQSYINIADSFCDFDISDEKVYLRSVILISIYLQIKDHIDNIPMFLYHCQPNSIYHLAPEIKTHSNVITRYKYFQEFMEFLNLPIEELYARRNTLHRNDEIYQIIKEDDVNKLQEYISSKNFDINTTIPESYEEFHIMTKWIYLVQYAAYFGAIKCFKFLFMNQSHEFNDTIIEYAVAGGNFDIIHLIETKEEYTSEHLNIAIEFMHDDLLDYIHHNGINFTADNISECIRVSNYKVLLKIYNEVHNEDKNKTSGIFNEYDNIGIFM</sequence>
<reference evidence="2" key="1">
    <citation type="submission" date="2016-10" db="EMBL/GenBank/DDBJ databases">
        <authorList>
            <person name="Benchimol M."/>
            <person name="Almeida L.G."/>
            <person name="Vasconcelos A.T."/>
            <person name="Perreira-Neves A."/>
            <person name="Rosa I.A."/>
            <person name="Tasca T."/>
            <person name="Bogo M.R."/>
            <person name="de Souza W."/>
        </authorList>
    </citation>
    <scope>NUCLEOTIDE SEQUENCE [LARGE SCALE GENOMIC DNA]</scope>
    <source>
        <strain evidence="2">K</strain>
    </source>
</reference>
<dbReference type="Proteomes" id="UP000179807">
    <property type="component" value="Unassembled WGS sequence"/>
</dbReference>
<protein>
    <recommendedName>
        <fullName evidence="1">DUF3447 domain-containing protein</fullName>
    </recommendedName>
</protein>
<dbReference type="RefSeq" id="XP_068362756.1">
    <property type="nucleotide sequence ID" value="XM_068501960.1"/>
</dbReference>
<comment type="caution">
    <text evidence="2">The sequence shown here is derived from an EMBL/GenBank/DDBJ whole genome shotgun (WGS) entry which is preliminary data.</text>
</comment>
<dbReference type="PANTHER" id="PTHR24159:SF5">
    <property type="entry name" value="ANK_REP_REGION DOMAIN-CONTAINING PROTEIN"/>
    <property type="match status" value="1"/>
</dbReference>
<dbReference type="InterPro" id="IPR020683">
    <property type="entry name" value="DUF3447"/>
</dbReference>
<keyword evidence="3" id="KW-1185">Reference proteome</keyword>
<evidence type="ECO:0000259" key="1">
    <source>
        <dbReference type="Pfam" id="PF11929"/>
    </source>
</evidence>
<dbReference type="GeneID" id="94836664"/>
<evidence type="ECO:0000313" key="2">
    <source>
        <dbReference type="EMBL" id="OHT09620.1"/>
    </source>
</evidence>
<organism evidence="2 3">
    <name type="scientific">Tritrichomonas foetus</name>
    <dbReference type="NCBI Taxonomy" id="1144522"/>
    <lineage>
        <taxon>Eukaryota</taxon>
        <taxon>Metamonada</taxon>
        <taxon>Parabasalia</taxon>
        <taxon>Tritrichomonadida</taxon>
        <taxon>Tritrichomonadidae</taxon>
        <taxon>Tritrichomonas</taxon>
    </lineage>
</organism>
<gene>
    <name evidence="2" type="ORF">TRFO_21422</name>
</gene>
<evidence type="ECO:0000313" key="3">
    <source>
        <dbReference type="Proteomes" id="UP000179807"/>
    </source>
</evidence>
<dbReference type="VEuPathDB" id="TrichDB:TRFO_21422"/>
<dbReference type="InterPro" id="IPR036770">
    <property type="entry name" value="Ankyrin_rpt-contain_sf"/>
</dbReference>
<accession>A0A1J4KIG4</accession>
<name>A0A1J4KIG4_9EUKA</name>
<dbReference type="SUPFAM" id="SSF48403">
    <property type="entry name" value="Ankyrin repeat"/>
    <property type="match status" value="1"/>
</dbReference>
<dbReference type="AlphaFoldDB" id="A0A1J4KIG4"/>
<dbReference type="Pfam" id="PF11929">
    <property type="entry name" value="DUF3447"/>
    <property type="match status" value="1"/>
</dbReference>
<feature type="domain" description="DUF3447" evidence="1">
    <location>
        <begin position="248"/>
        <end position="320"/>
    </location>
</feature>
<dbReference type="EMBL" id="MLAK01000634">
    <property type="protein sequence ID" value="OHT09620.1"/>
    <property type="molecule type" value="Genomic_DNA"/>
</dbReference>
<proteinExistence type="predicted"/>